<dbReference type="RefSeq" id="WP_108729703.1">
    <property type="nucleotide sequence ID" value="NZ_CP025786.1"/>
</dbReference>
<evidence type="ECO:0000313" key="1">
    <source>
        <dbReference type="EMBL" id="AWG43309.1"/>
    </source>
</evidence>
<geneLocation type="plasmid" evidence="1 2">
    <name>pl78</name>
</geneLocation>
<organism evidence="1 2">
    <name type="scientific">Candidatus Borreliella tachyglossi</name>
    <dbReference type="NCBI Taxonomy" id="1964448"/>
    <lineage>
        <taxon>Bacteria</taxon>
        <taxon>Pseudomonadati</taxon>
        <taxon>Spirochaetota</taxon>
        <taxon>Spirochaetia</taxon>
        <taxon>Spirochaetales</taxon>
        <taxon>Borreliaceae</taxon>
        <taxon>Borreliella</taxon>
    </lineage>
</organism>
<dbReference type="Proteomes" id="UP000244655">
    <property type="component" value="Plasmid pl78"/>
</dbReference>
<keyword evidence="1" id="KW-0614">Plasmid</keyword>
<dbReference type="OrthoDB" id="350504at2"/>
<accession>A0A2S1LYE2</accession>
<name>A0A2S1LYE2_9SPIR</name>
<gene>
    <name evidence="1" type="ORF">CR532_04745</name>
</gene>
<dbReference type="AlphaFoldDB" id="A0A2S1LYE2"/>
<sequence>MTFKNREQKYKILLRSNLSVADIARVLDVSESAVLKARLAGLGDFAEHVDNNLATLKAPGTLNEDDLDSLARDATFEAYRLEGERDSFHKSFYRLANSYINSHLKCKEITLGATFRKLIDLNKEILDLEREISGCEDKDFCKKLKFELKLKVYKRNRVAKKLILSDMTEDYECLMKIKEIFKSKGLKLG</sequence>
<evidence type="ECO:0000313" key="2">
    <source>
        <dbReference type="Proteomes" id="UP000244655"/>
    </source>
</evidence>
<proteinExistence type="predicted"/>
<dbReference type="EMBL" id="CP025786">
    <property type="protein sequence ID" value="AWG43309.1"/>
    <property type="molecule type" value="Genomic_DNA"/>
</dbReference>
<protein>
    <submittedName>
        <fullName evidence="1">Uncharacterized protein</fullName>
    </submittedName>
</protein>
<reference evidence="1 2" key="1">
    <citation type="submission" date="2018-01" db="EMBL/GenBank/DDBJ databases">
        <title>Genome sequence of Borrelia tachyglossi.</title>
        <authorList>
            <person name="Gofton A.W."/>
        </authorList>
    </citation>
    <scope>NUCLEOTIDE SEQUENCE [LARGE SCALE GENOMIC DNA]</scope>
    <source>
        <strain evidence="1 2">Bc-F10-1268</strain>
        <plasmid evidence="1 2">pl78</plasmid>
    </source>
</reference>
<keyword evidence="2" id="KW-1185">Reference proteome</keyword>